<sequence length="319" mass="34599">MATITDVSLLANVSKATVSRVMSGSRGVKPESRDAVLRAAEQLNYRPNAAAQTLANKRSDYIGVILSSTDAGQVSTYLPLLAKALKSRGKHMLVQFAETTQEHQRLVDELSQRHCDAIISVGGSFASESDSRVIAVDSVAEDAESRVNYDYVFAAESACRFLSSKGHTSIAVVLDDDGYASEQVLQGYKQALQNMAIPVNRQLIVTANGSCEQAIMSLLNSFSQFSALVVMRDSQAAIAMNLFRSFNLATPQEVSIISLEDSQLASQLNPPLTCISYPSQTIIDNAMQKLDACLDDKVVEKTPLITGRLVTRESVIDRN</sequence>
<dbReference type="PROSITE" id="PS50932">
    <property type="entry name" value="HTH_LACI_2"/>
    <property type="match status" value="1"/>
</dbReference>
<feature type="domain" description="HTH lacI-type" evidence="4">
    <location>
        <begin position="2"/>
        <end position="56"/>
    </location>
</feature>
<comment type="caution">
    <text evidence="5">The sequence shown here is derived from an EMBL/GenBank/DDBJ whole genome shotgun (WGS) entry which is preliminary data.</text>
</comment>
<evidence type="ECO:0000313" key="6">
    <source>
        <dbReference type="Proteomes" id="UP000031671"/>
    </source>
</evidence>
<dbReference type="GO" id="GO:0000976">
    <property type="term" value="F:transcription cis-regulatory region binding"/>
    <property type="evidence" value="ECO:0007669"/>
    <property type="project" value="TreeGrafter"/>
</dbReference>
<dbReference type="PANTHER" id="PTHR30146:SF109">
    <property type="entry name" value="HTH-TYPE TRANSCRIPTIONAL REGULATOR GALS"/>
    <property type="match status" value="1"/>
</dbReference>
<keyword evidence="1" id="KW-0805">Transcription regulation</keyword>
<dbReference type="SMART" id="SM00354">
    <property type="entry name" value="HTH_LACI"/>
    <property type="match status" value="1"/>
</dbReference>
<keyword evidence="6" id="KW-1185">Reference proteome</keyword>
<reference evidence="5 6" key="2">
    <citation type="submission" date="2015-01" db="EMBL/GenBank/DDBJ databases">
        <authorList>
            <consortium name="NBRP consortium"/>
            <person name="Sawabe T."/>
            <person name="Meirelles P."/>
            <person name="Feng G."/>
            <person name="Sayaka M."/>
            <person name="Hattori M."/>
            <person name="Ohkuma M."/>
        </authorList>
    </citation>
    <scope>NUCLEOTIDE SEQUENCE [LARGE SCALE GENOMIC DNA]</scope>
    <source>
        <strain evidence="6">JCM 19231</strain>
    </source>
</reference>
<dbReference type="AlphaFoldDB" id="A0A0B8NLR3"/>
<dbReference type="PANTHER" id="PTHR30146">
    <property type="entry name" value="LACI-RELATED TRANSCRIPTIONAL REPRESSOR"/>
    <property type="match status" value="1"/>
</dbReference>
<dbReference type="EMBL" id="BBRZ01000009">
    <property type="protein sequence ID" value="GAM55016.1"/>
    <property type="molecule type" value="Genomic_DNA"/>
</dbReference>
<dbReference type="RefSeq" id="WP_261834674.1">
    <property type="nucleotide sequence ID" value="NZ_AP024881.1"/>
</dbReference>
<dbReference type="GO" id="GO:0003700">
    <property type="term" value="F:DNA-binding transcription factor activity"/>
    <property type="evidence" value="ECO:0007669"/>
    <property type="project" value="TreeGrafter"/>
</dbReference>
<keyword evidence="3" id="KW-0804">Transcription</keyword>
<evidence type="ECO:0000256" key="1">
    <source>
        <dbReference type="ARBA" id="ARBA00023015"/>
    </source>
</evidence>
<dbReference type="Gene3D" id="1.10.260.40">
    <property type="entry name" value="lambda repressor-like DNA-binding domains"/>
    <property type="match status" value="1"/>
</dbReference>
<dbReference type="Proteomes" id="UP000031671">
    <property type="component" value="Unassembled WGS sequence"/>
</dbReference>
<accession>A0A0B8NLR3</accession>
<dbReference type="InterPro" id="IPR000843">
    <property type="entry name" value="HTH_LacI"/>
</dbReference>
<proteinExistence type="predicted"/>
<dbReference type="CDD" id="cd01392">
    <property type="entry name" value="HTH_LacI"/>
    <property type="match status" value="1"/>
</dbReference>
<gene>
    <name evidence="5" type="ORF">JCM19231_962</name>
</gene>
<evidence type="ECO:0000313" key="5">
    <source>
        <dbReference type="EMBL" id="GAM55016.1"/>
    </source>
</evidence>
<dbReference type="SUPFAM" id="SSF53822">
    <property type="entry name" value="Periplasmic binding protein-like I"/>
    <property type="match status" value="1"/>
</dbReference>
<dbReference type="InterPro" id="IPR046335">
    <property type="entry name" value="LacI/GalR-like_sensor"/>
</dbReference>
<organism evidence="5 6">
    <name type="scientific">Vibrio ishigakensis</name>
    <dbReference type="NCBI Taxonomy" id="1481914"/>
    <lineage>
        <taxon>Bacteria</taxon>
        <taxon>Pseudomonadati</taxon>
        <taxon>Pseudomonadota</taxon>
        <taxon>Gammaproteobacteria</taxon>
        <taxon>Vibrionales</taxon>
        <taxon>Vibrionaceae</taxon>
        <taxon>Vibrio</taxon>
    </lineage>
</organism>
<name>A0A0B8NLR3_9VIBR</name>
<evidence type="ECO:0000259" key="4">
    <source>
        <dbReference type="PROSITE" id="PS50932"/>
    </source>
</evidence>
<dbReference type="Pfam" id="PF00356">
    <property type="entry name" value="LacI"/>
    <property type="match status" value="1"/>
</dbReference>
<evidence type="ECO:0000256" key="2">
    <source>
        <dbReference type="ARBA" id="ARBA00023125"/>
    </source>
</evidence>
<dbReference type="Pfam" id="PF13377">
    <property type="entry name" value="Peripla_BP_3"/>
    <property type="match status" value="1"/>
</dbReference>
<protein>
    <submittedName>
        <fullName evidence="5">Catabolite control protein A</fullName>
    </submittedName>
</protein>
<dbReference type="InterPro" id="IPR010982">
    <property type="entry name" value="Lambda_DNA-bd_dom_sf"/>
</dbReference>
<evidence type="ECO:0000256" key="3">
    <source>
        <dbReference type="ARBA" id="ARBA00023163"/>
    </source>
</evidence>
<dbReference type="Gene3D" id="3.40.50.2300">
    <property type="match status" value="2"/>
</dbReference>
<keyword evidence="2" id="KW-0238">DNA-binding</keyword>
<reference evidence="5 6" key="1">
    <citation type="submission" date="2015-01" db="EMBL/GenBank/DDBJ databases">
        <title>Vibrio sp. C1 JCM 19231 whole genome shotgun sequence.</title>
        <authorList>
            <person name="Sawabe T."/>
            <person name="Meirelles P."/>
            <person name="Feng G."/>
            <person name="Sayaka M."/>
            <person name="Hattori M."/>
            <person name="Ohkuma M."/>
        </authorList>
    </citation>
    <scope>NUCLEOTIDE SEQUENCE [LARGE SCALE GENOMIC DNA]</scope>
    <source>
        <strain evidence="6">JCM 19231</strain>
    </source>
</reference>
<dbReference type="InterPro" id="IPR028082">
    <property type="entry name" value="Peripla_BP_I"/>
</dbReference>
<dbReference type="SUPFAM" id="SSF47413">
    <property type="entry name" value="lambda repressor-like DNA-binding domains"/>
    <property type="match status" value="1"/>
</dbReference>